<dbReference type="GO" id="GO:0009089">
    <property type="term" value="P:lysine biosynthetic process via diaminopimelate"/>
    <property type="evidence" value="ECO:0007669"/>
    <property type="project" value="UniProtKB-UniRule"/>
</dbReference>
<evidence type="ECO:0000256" key="5">
    <source>
        <dbReference type="ARBA" id="ARBA00022490"/>
    </source>
</evidence>
<comment type="subunit">
    <text evidence="12">Homotetramer; dimer of dimers.</text>
</comment>
<dbReference type="InterPro" id="IPR013785">
    <property type="entry name" value="Aldolase_TIM"/>
</dbReference>
<dbReference type="eggNOG" id="COG0329">
    <property type="taxonomic scope" value="Bacteria"/>
</dbReference>
<dbReference type="Proteomes" id="UP000182584">
    <property type="component" value="Unassembled WGS sequence"/>
</dbReference>
<dbReference type="GO" id="GO:0019877">
    <property type="term" value="P:diaminopimelate biosynthetic process"/>
    <property type="evidence" value="ECO:0007669"/>
    <property type="project" value="UniProtKB-UniRule"/>
</dbReference>
<comment type="catalytic activity">
    <reaction evidence="11 12">
        <text>L-aspartate 4-semialdehyde + pyruvate = (2S,4S)-4-hydroxy-2,3,4,5-tetrahydrodipicolinate + H2O + H(+)</text>
        <dbReference type="Rhea" id="RHEA:34171"/>
        <dbReference type="ChEBI" id="CHEBI:15361"/>
        <dbReference type="ChEBI" id="CHEBI:15377"/>
        <dbReference type="ChEBI" id="CHEBI:15378"/>
        <dbReference type="ChEBI" id="CHEBI:67139"/>
        <dbReference type="ChEBI" id="CHEBI:537519"/>
        <dbReference type="EC" id="4.3.3.7"/>
    </reaction>
</comment>
<feature type="site" description="Part of a proton relay during catalysis" evidence="12">
    <location>
        <position position="46"/>
    </location>
</feature>
<feature type="binding site" evidence="12 15">
    <location>
        <position position="206"/>
    </location>
    <ligand>
        <name>pyruvate</name>
        <dbReference type="ChEBI" id="CHEBI:15361"/>
    </ligand>
</feature>
<dbReference type="CDD" id="cd00950">
    <property type="entry name" value="DHDPS"/>
    <property type="match status" value="1"/>
</dbReference>
<feature type="active site" description="Schiff-base intermediate with substrate" evidence="12 14">
    <location>
        <position position="164"/>
    </location>
</feature>
<dbReference type="Gene3D" id="3.20.20.70">
    <property type="entry name" value="Aldolase class I"/>
    <property type="match status" value="1"/>
</dbReference>
<dbReference type="PROSITE" id="PS00666">
    <property type="entry name" value="DHDPS_2"/>
    <property type="match status" value="1"/>
</dbReference>
<dbReference type="PIRSF" id="PIRSF001365">
    <property type="entry name" value="DHDPS"/>
    <property type="match status" value="1"/>
</dbReference>
<dbReference type="GO" id="GO:0008840">
    <property type="term" value="F:4-hydroxy-tetrahydrodipicolinate synthase activity"/>
    <property type="evidence" value="ECO:0007669"/>
    <property type="project" value="UniProtKB-UniRule"/>
</dbReference>
<evidence type="ECO:0000256" key="7">
    <source>
        <dbReference type="ARBA" id="ARBA00022915"/>
    </source>
</evidence>
<keyword evidence="7 12" id="KW-0220">Diaminopimelate biosynthesis</keyword>
<evidence type="ECO:0000256" key="12">
    <source>
        <dbReference type="HAMAP-Rule" id="MF_00418"/>
    </source>
</evidence>
<evidence type="ECO:0000256" key="10">
    <source>
        <dbReference type="ARBA" id="ARBA00023270"/>
    </source>
</evidence>
<evidence type="ECO:0000256" key="13">
    <source>
        <dbReference type="PIRNR" id="PIRNR001365"/>
    </source>
</evidence>
<dbReference type="Pfam" id="PF00701">
    <property type="entry name" value="DHDPS"/>
    <property type="match status" value="1"/>
</dbReference>
<dbReference type="EMBL" id="FOGJ01000026">
    <property type="protein sequence ID" value="SES27869.1"/>
    <property type="molecule type" value="Genomic_DNA"/>
</dbReference>
<dbReference type="EC" id="4.3.3.7" evidence="4 12"/>
<evidence type="ECO:0000256" key="9">
    <source>
        <dbReference type="ARBA" id="ARBA00023239"/>
    </source>
</evidence>
<dbReference type="PROSITE" id="PS00665">
    <property type="entry name" value="DHDPS_1"/>
    <property type="match status" value="1"/>
</dbReference>
<dbReference type="UniPathway" id="UPA00034">
    <property type="reaction ID" value="UER00017"/>
</dbReference>
<evidence type="ECO:0000256" key="8">
    <source>
        <dbReference type="ARBA" id="ARBA00023154"/>
    </source>
</evidence>
<dbReference type="PANTHER" id="PTHR12128">
    <property type="entry name" value="DIHYDRODIPICOLINATE SYNTHASE"/>
    <property type="match status" value="1"/>
</dbReference>
<dbReference type="SMART" id="SM01130">
    <property type="entry name" value="DHDPS"/>
    <property type="match status" value="1"/>
</dbReference>
<keyword evidence="5 12" id="KW-0963">Cytoplasm</keyword>
<dbReference type="NCBIfam" id="TIGR00674">
    <property type="entry name" value="dapA"/>
    <property type="match status" value="1"/>
</dbReference>
<evidence type="ECO:0000256" key="6">
    <source>
        <dbReference type="ARBA" id="ARBA00022605"/>
    </source>
</evidence>
<keyword evidence="10 12" id="KW-0704">Schiff base</keyword>
<name>A0A1H9W261_BUTFI</name>
<comment type="caution">
    <text evidence="12">Was originally thought to be a dihydrodipicolinate synthase (DHDPS), catalyzing the condensation of (S)-aspartate-beta-semialdehyde [(S)-ASA] and pyruvate to dihydrodipicolinate (DHDP). However, it was shown in E.coli that the product of the enzymatic reaction is not dihydrodipicolinate but in fact (4S)-4-hydroxy-2,3,4,5-tetrahydro-(2S)-dipicolinic acid (HTPA), and that the consecutive dehydration reaction leading to DHDP is not spontaneous but catalyzed by DapB.</text>
</comment>
<dbReference type="HAMAP" id="MF_00418">
    <property type="entry name" value="DapA"/>
    <property type="match status" value="1"/>
</dbReference>
<dbReference type="GO" id="GO:0005829">
    <property type="term" value="C:cytosol"/>
    <property type="evidence" value="ECO:0007669"/>
    <property type="project" value="TreeGrafter"/>
</dbReference>
<accession>A0A1H9W261</accession>
<dbReference type="AlphaFoldDB" id="A0A1H9W261"/>
<dbReference type="InterPro" id="IPR020625">
    <property type="entry name" value="Schiff_base-form_aldolases_AS"/>
</dbReference>
<reference evidence="16 17" key="1">
    <citation type="submission" date="2016-10" db="EMBL/GenBank/DDBJ databases">
        <authorList>
            <person name="de Groot N.N."/>
        </authorList>
    </citation>
    <scope>NUCLEOTIDE SEQUENCE [LARGE SCALE GENOMIC DNA]</scope>
    <source>
        <strain evidence="16 17">AR40</strain>
    </source>
</reference>
<dbReference type="OrthoDB" id="9782828at2"/>
<sequence>MAVFKGAGVAIATPFYQDGSVNYDEFGRLIEFQISNGTDAIIVCGTTGEAATMSEQEHMEVVKFCIDKVAHRIPVIAGTGSNCTHTAVQLSKEAEEYGADAVLSVTPYYNKATQDGLVAHFSAVADAIKIPVIMYNVPSRTGCNLLPSTVAKLVKDKANIVGIKDATGNISQTAEMMHLTQGNIDLYSGNDDQVVPVMSLGGIGVISVLSNVAPKKTHEMCELALKGDFAGAAAIQLSAIPLIKALFSEVNPIPVKKALEYIGFEAGPLRLPLTEIGQEHAAQLKQAMQEFGLI</sequence>
<evidence type="ECO:0000256" key="14">
    <source>
        <dbReference type="PIRSR" id="PIRSR001365-1"/>
    </source>
</evidence>
<evidence type="ECO:0000256" key="4">
    <source>
        <dbReference type="ARBA" id="ARBA00012086"/>
    </source>
</evidence>
<evidence type="ECO:0000256" key="11">
    <source>
        <dbReference type="ARBA" id="ARBA00047836"/>
    </source>
</evidence>
<comment type="function">
    <text evidence="1 12">Catalyzes the condensation of (S)-aspartate-beta-semialdehyde [(S)-ASA] and pyruvate to 4-hydroxy-tetrahydrodipicolinate (HTPA).</text>
</comment>
<evidence type="ECO:0000256" key="15">
    <source>
        <dbReference type="PIRSR" id="PIRSR001365-2"/>
    </source>
</evidence>
<evidence type="ECO:0000313" key="16">
    <source>
        <dbReference type="EMBL" id="SES27869.1"/>
    </source>
</evidence>
<evidence type="ECO:0000256" key="2">
    <source>
        <dbReference type="ARBA" id="ARBA00005120"/>
    </source>
</evidence>
<organism evidence="16 17">
    <name type="scientific">Butyrivibrio fibrisolvens</name>
    <dbReference type="NCBI Taxonomy" id="831"/>
    <lineage>
        <taxon>Bacteria</taxon>
        <taxon>Bacillati</taxon>
        <taxon>Bacillota</taxon>
        <taxon>Clostridia</taxon>
        <taxon>Lachnospirales</taxon>
        <taxon>Lachnospiraceae</taxon>
        <taxon>Butyrivibrio</taxon>
    </lineage>
</organism>
<dbReference type="PRINTS" id="PR00146">
    <property type="entry name" value="DHPICSNTHASE"/>
</dbReference>
<feature type="binding site" evidence="12 15">
    <location>
        <position position="47"/>
    </location>
    <ligand>
        <name>pyruvate</name>
        <dbReference type="ChEBI" id="CHEBI:15361"/>
    </ligand>
</feature>
<dbReference type="InterPro" id="IPR002220">
    <property type="entry name" value="DapA-like"/>
</dbReference>
<comment type="pathway">
    <text evidence="2 12">Amino-acid biosynthesis; L-lysine biosynthesis via DAP pathway; (S)-tetrahydrodipicolinate from L-aspartate: step 3/4.</text>
</comment>
<evidence type="ECO:0000256" key="1">
    <source>
        <dbReference type="ARBA" id="ARBA00003294"/>
    </source>
</evidence>
<feature type="site" description="Part of a proton relay during catalysis" evidence="12">
    <location>
        <position position="109"/>
    </location>
</feature>
<keyword evidence="9 12" id="KW-0456">Lyase</keyword>
<dbReference type="InterPro" id="IPR020624">
    <property type="entry name" value="Schiff_base-form_aldolases_CS"/>
</dbReference>
<gene>
    <name evidence="12" type="primary">dapA</name>
    <name evidence="16" type="ORF">SAMN04487884_12666</name>
</gene>
<proteinExistence type="inferred from homology"/>
<comment type="similarity">
    <text evidence="3 12 13">Belongs to the DapA family.</text>
</comment>
<dbReference type="SUPFAM" id="SSF51569">
    <property type="entry name" value="Aldolase"/>
    <property type="match status" value="1"/>
</dbReference>
<dbReference type="InterPro" id="IPR005263">
    <property type="entry name" value="DapA"/>
</dbReference>
<evidence type="ECO:0000256" key="3">
    <source>
        <dbReference type="ARBA" id="ARBA00007592"/>
    </source>
</evidence>
<feature type="active site" description="Proton donor/acceptor" evidence="12 14">
    <location>
        <position position="135"/>
    </location>
</feature>
<comment type="subcellular location">
    <subcellularLocation>
        <location evidence="12">Cytoplasm</location>
    </subcellularLocation>
</comment>
<dbReference type="PANTHER" id="PTHR12128:SF66">
    <property type="entry name" value="4-HYDROXY-2-OXOGLUTARATE ALDOLASE, MITOCHONDRIAL"/>
    <property type="match status" value="1"/>
</dbReference>
<protein>
    <recommendedName>
        <fullName evidence="4 12">4-hydroxy-tetrahydrodipicolinate synthase</fullName>
        <shortName evidence="12">HTPA synthase</shortName>
        <ecNumber evidence="4 12">4.3.3.7</ecNumber>
    </recommendedName>
</protein>
<dbReference type="RefSeq" id="WP_022756979.1">
    <property type="nucleotide sequence ID" value="NZ_FOGJ01000026.1"/>
</dbReference>
<evidence type="ECO:0000313" key="17">
    <source>
        <dbReference type="Proteomes" id="UP000182584"/>
    </source>
</evidence>
<keyword evidence="6 12" id="KW-0028">Amino-acid biosynthesis</keyword>
<keyword evidence="8 12" id="KW-0457">Lysine biosynthesis</keyword>